<accession>A0A3M0GCL3</accession>
<comment type="caution">
    <text evidence="6">The sequence shown here is derived from an EMBL/GenBank/DDBJ whole genome shotgun (WGS) entry which is preliminary data.</text>
</comment>
<dbReference type="PANTHER" id="PTHR44942">
    <property type="entry name" value="METHYLTRANSF_11 DOMAIN-CONTAINING PROTEIN"/>
    <property type="match status" value="1"/>
</dbReference>
<reference evidence="6 7" key="1">
    <citation type="submission" date="2018-10" db="EMBL/GenBank/DDBJ databases">
        <title>Corynebacterium macginleyi genome sequencing and assembly of the type strain and two clinical samples.</title>
        <authorList>
            <person name="Bernier A.-M."/>
            <person name="Bernard K."/>
        </authorList>
    </citation>
    <scope>NUCLEOTIDE SEQUENCE [LARGE SCALE GENOMIC DNA]</scope>
    <source>
        <strain evidence="6 7">NML 120205</strain>
    </source>
</reference>
<evidence type="ECO:0000256" key="2">
    <source>
        <dbReference type="ARBA" id="ARBA00022603"/>
    </source>
</evidence>
<dbReference type="GO" id="GO:0008757">
    <property type="term" value="F:S-adenosylmethionine-dependent methyltransferase activity"/>
    <property type="evidence" value="ECO:0007669"/>
    <property type="project" value="InterPro"/>
</dbReference>
<dbReference type="Pfam" id="PF08241">
    <property type="entry name" value="Methyltransf_11"/>
    <property type="match status" value="1"/>
</dbReference>
<evidence type="ECO:0000313" key="7">
    <source>
        <dbReference type="Proteomes" id="UP000270649"/>
    </source>
</evidence>
<feature type="region of interest" description="Disordered" evidence="4">
    <location>
        <begin position="1"/>
        <end position="31"/>
    </location>
</feature>
<evidence type="ECO:0000256" key="1">
    <source>
        <dbReference type="ARBA" id="ARBA00008361"/>
    </source>
</evidence>
<dbReference type="SUPFAM" id="SSF53335">
    <property type="entry name" value="S-adenosyl-L-methionine-dependent methyltransferases"/>
    <property type="match status" value="1"/>
</dbReference>
<dbReference type="PANTHER" id="PTHR44942:SF4">
    <property type="entry name" value="METHYLTRANSFERASE TYPE 11 DOMAIN-CONTAINING PROTEIN"/>
    <property type="match status" value="1"/>
</dbReference>
<dbReference type="GO" id="GO:0032259">
    <property type="term" value="P:methylation"/>
    <property type="evidence" value="ECO:0007669"/>
    <property type="project" value="UniProtKB-KW"/>
</dbReference>
<feature type="domain" description="Methyltransferase type 11" evidence="5">
    <location>
        <begin position="68"/>
        <end position="153"/>
    </location>
</feature>
<dbReference type="AlphaFoldDB" id="A0A3M0GCL3"/>
<sequence>MPTRHPNPQHVPSYRNPSAKQKPTFGTDPQRTQAARAFHHGAHTYQDVRPYYPAEVAELIASAHRVADIGAGTGKLTESLTNPHVLAVEPSADMAHVLRLRLDIPIIRATAEHTALADASLDAACLAQTWHWVDVAAASAELDRILAPGGRVLLVWNTLDVHADPWILRLSRIMHSGDVHRPGFYPEYTAPWTLDRELRLSWSHELTPEQLHRLMHTRSYWLRNNEAIHQRMTHNLDWYLYEYMGFSAGEKLQIPYRTDAFVLVREADSIS</sequence>
<gene>
    <name evidence="6" type="ORF">D9543_06915</name>
</gene>
<name>A0A3M0GCL3_9CORY</name>
<keyword evidence="3 6" id="KW-0808">Transferase</keyword>
<dbReference type="CDD" id="cd02440">
    <property type="entry name" value="AdoMet_MTases"/>
    <property type="match status" value="1"/>
</dbReference>
<proteinExistence type="inferred from homology"/>
<dbReference type="OrthoDB" id="9797252at2"/>
<evidence type="ECO:0000256" key="3">
    <source>
        <dbReference type="ARBA" id="ARBA00022679"/>
    </source>
</evidence>
<protein>
    <submittedName>
        <fullName evidence="6">Class I SAM-dependent methyltransferase</fullName>
    </submittedName>
</protein>
<evidence type="ECO:0000313" key="6">
    <source>
        <dbReference type="EMBL" id="RMB60412.1"/>
    </source>
</evidence>
<dbReference type="EMBL" id="REGC01000007">
    <property type="protein sequence ID" value="RMB60412.1"/>
    <property type="molecule type" value="Genomic_DNA"/>
</dbReference>
<evidence type="ECO:0000256" key="4">
    <source>
        <dbReference type="SAM" id="MobiDB-lite"/>
    </source>
</evidence>
<comment type="similarity">
    <text evidence="1">Belongs to the methyltransferase superfamily.</text>
</comment>
<dbReference type="Proteomes" id="UP000270649">
    <property type="component" value="Unassembled WGS sequence"/>
</dbReference>
<evidence type="ECO:0000259" key="5">
    <source>
        <dbReference type="Pfam" id="PF08241"/>
    </source>
</evidence>
<dbReference type="Gene3D" id="3.40.50.150">
    <property type="entry name" value="Vaccinia Virus protein VP39"/>
    <property type="match status" value="1"/>
</dbReference>
<dbReference type="InterPro" id="IPR051052">
    <property type="entry name" value="Diverse_substrate_MTase"/>
</dbReference>
<dbReference type="InterPro" id="IPR029063">
    <property type="entry name" value="SAM-dependent_MTases_sf"/>
</dbReference>
<organism evidence="6 7">
    <name type="scientific">Corynebacterium macginleyi</name>
    <dbReference type="NCBI Taxonomy" id="38290"/>
    <lineage>
        <taxon>Bacteria</taxon>
        <taxon>Bacillati</taxon>
        <taxon>Actinomycetota</taxon>
        <taxon>Actinomycetes</taxon>
        <taxon>Mycobacteriales</taxon>
        <taxon>Corynebacteriaceae</taxon>
        <taxon>Corynebacterium</taxon>
    </lineage>
</organism>
<dbReference type="InterPro" id="IPR013216">
    <property type="entry name" value="Methyltransf_11"/>
</dbReference>
<keyword evidence="2 6" id="KW-0489">Methyltransferase</keyword>
<dbReference type="RefSeq" id="WP_121927871.1">
    <property type="nucleotide sequence ID" value="NZ_CP068291.1"/>
</dbReference>